<sequence>MNICIKNDVAMRVGFLALLESVEHRFVIPEVPKATVFSKIDLRLGYHQLQVKYEDIPKTTFRTMYGHYEFLVMPIGLANVLAAFIDLTL</sequence>
<dbReference type="AlphaFoldDB" id="A0A5H2XV76"/>
<dbReference type="InterPro" id="IPR053134">
    <property type="entry name" value="RNA-dir_DNA_polymerase"/>
</dbReference>
<organism evidence="2">
    <name type="scientific">Prunus dulcis</name>
    <name type="common">Almond</name>
    <name type="synonym">Amygdalus dulcis</name>
    <dbReference type="NCBI Taxonomy" id="3755"/>
    <lineage>
        <taxon>Eukaryota</taxon>
        <taxon>Viridiplantae</taxon>
        <taxon>Streptophyta</taxon>
        <taxon>Embryophyta</taxon>
        <taxon>Tracheophyta</taxon>
        <taxon>Spermatophyta</taxon>
        <taxon>Magnoliopsida</taxon>
        <taxon>eudicotyledons</taxon>
        <taxon>Gunneridae</taxon>
        <taxon>Pentapetalae</taxon>
        <taxon>rosids</taxon>
        <taxon>fabids</taxon>
        <taxon>Rosales</taxon>
        <taxon>Rosaceae</taxon>
        <taxon>Amygdaloideae</taxon>
        <taxon>Amygdaleae</taxon>
        <taxon>Prunus</taxon>
    </lineage>
</organism>
<dbReference type="SUPFAM" id="SSF56672">
    <property type="entry name" value="DNA/RNA polymerases"/>
    <property type="match status" value="1"/>
</dbReference>
<reference evidence="2" key="1">
    <citation type="journal article" date="2019" name="Science">
        <title>Mutation of a bHLH transcription factor allowed almond domestication.</title>
        <authorList>
            <person name="Sanchez-Perez R."/>
            <person name="Pavan S."/>
            <person name="Mazzeo R."/>
            <person name="Moldovan C."/>
            <person name="Aiese Cigliano R."/>
            <person name="Del Cueto J."/>
            <person name="Ricciardi F."/>
            <person name="Lotti C."/>
            <person name="Ricciardi L."/>
            <person name="Dicenta F."/>
            <person name="Lopez-Marques R.L."/>
            <person name="Lindberg Moller B."/>
        </authorList>
    </citation>
    <scope>NUCLEOTIDE SEQUENCE</scope>
</reference>
<keyword evidence="1" id="KW-1133">Transmembrane helix</keyword>
<dbReference type="InterPro" id="IPR043128">
    <property type="entry name" value="Rev_trsase/Diguanyl_cyclase"/>
</dbReference>
<dbReference type="InterPro" id="IPR043502">
    <property type="entry name" value="DNA/RNA_pol_sf"/>
</dbReference>
<keyword evidence="1" id="KW-0472">Membrane</keyword>
<feature type="transmembrane region" description="Helical" evidence="1">
    <location>
        <begin position="68"/>
        <end position="85"/>
    </location>
</feature>
<keyword evidence="1" id="KW-0812">Transmembrane</keyword>
<proteinExistence type="predicted"/>
<dbReference type="Gene3D" id="3.30.70.270">
    <property type="match status" value="1"/>
</dbReference>
<dbReference type="Gene3D" id="3.10.10.10">
    <property type="entry name" value="HIV Type 1 Reverse Transcriptase, subunit A, domain 1"/>
    <property type="match status" value="1"/>
</dbReference>
<dbReference type="PANTHER" id="PTHR24559:SF444">
    <property type="entry name" value="REVERSE TRANSCRIPTASE DOMAIN-CONTAINING PROTEIN"/>
    <property type="match status" value="1"/>
</dbReference>
<evidence type="ECO:0000256" key="1">
    <source>
        <dbReference type="SAM" id="Phobius"/>
    </source>
</evidence>
<gene>
    <name evidence="2" type="ORF">Prudu_235S001200</name>
</gene>
<dbReference type="EMBL" id="AP020572">
    <property type="protein sequence ID" value="BBN67961.1"/>
    <property type="molecule type" value="Genomic_DNA"/>
</dbReference>
<protein>
    <submittedName>
        <fullName evidence="2">Transposable element protein</fullName>
    </submittedName>
</protein>
<name>A0A5H2XV76_PRUDU</name>
<accession>A0A5H2XV76</accession>
<dbReference type="PANTHER" id="PTHR24559">
    <property type="entry name" value="TRANSPOSON TY3-I GAG-POL POLYPROTEIN"/>
    <property type="match status" value="1"/>
</dbReference>
<evidence type="ECO:0000313" key="2">
    <source>
        <dbReference type="EMBL" id="BBN67961.1"/>
    </source>
</evidence>